<dbReference type="EMBL" id="JBHSNA010000002">
    <property type="protein sequence ID" value="MFC5565451.1"/>
    <property type="molecule type" value="Genomic_DNA"/>
</dbReference>
<dbReference type="Pfam" id="PF13537">
    <property type="entry name" value="GATase_7"/>
    <property type="match status" value="1"/>
</dbReference>
<dbReference type="InterPro" id="IPR051786">
    <property type="entry name" value="ASN_synthetase/amidase"/>
</dbReference>
<accession>A0ABW0S959</accession>
<evidence type="ECO:0000256" key="7">
    <source>
        <dbReference type="ARBA" id="ARBA00048741"/>
    </source>
</evidence>
<evidence type="ECO:0000256" key="4">
    <source>
        <dbReference type="ARBA" id="ARBA00022741"/>
    </source>
</evidence>
<dbReference type="PANTHER" id="PTHR43284">
    <property type="entry name" value="ASPARAGINE SYNTHETASE (GLUTAMINE-HYDROLYZING)"/>
    <property type="match status" value="1"/>
</dbReference>
<dbReference type="Pfam" id="PF00733">
    <property type="entry name" value="Asn_synthase"/>
    <property type="match status" value="1"/>
</dbReference>
<evidence type="ECO:0000259" key="8">
    <source>
        <dbReference type="PROSITE" id="PS51278"/>
    </source>
</evidence>
<keyword evidence="10" id="KW-1185">Reference proteome</keyword>
<gene>
    <name evidence="9" type="ORF">ACFPOC_03360</name>
</gene>
<dbReference type="InterPro" id="IPR006426">
    <property type="entry name" value="Asn_synth_AEB"/>
</dbReference>
<dbReference type="CDD" id="cd01991">
    <property type="entry name" value="Asn_synthase_B_C"/>
    <property type="match status" value="1"/>
</dbReference>
<dbReference type="InterPro" id="IPR014729">
    <property type="entry name" value="Rossmann-like_a/b/a_fold"/>
</dbReference>
<dbReference type="SUPFAM" id="SSF56235">
    <property type="entry name" value="N-terminal nucleophile aminohydrolases (Ntn hydrolases)"/>
    <property type="match status" value="1"/>
</dbReference>
<dbReference type="InterPro" id="IPR029055">
    <property type="entry name" value="Ntn_hydrolases_N"/>
</dbReference>
<keyword evidence="6" id="KW-0315">Glutamine amidotransferase</keyword>
<name>A0ABW0S959_9RHOB</name>
<evidence type="ECO:0000256" key="6">
    <source>
        <dbReference type="ARBA" id="ARBA00022962"/>
    </source>
</evidence>
<comment type="pathway">
    <text evidence="1">Amino-acid biosynthesis; L-asparagine biosynthesis; L-asparagine from L-aspartate (L-Gln route): step 1/1.</text>
</comment>
<feature type="domain" description="Glutamine amidotransferase type-2" evidence="8">
    <location>
        <begin position="5"/>
        <end position="213"/>
    </location>
</feature>
<keyword evidence="5" id="KW-0067">ATP-binding</keyword>
<keyword evidence="4" id="KW-0547">Nucleotide-binding</keyword>
<dbReference type="CDD" id="cd00712">
    <property type="entry name" value="AsnB"/>
    <property type="match status" value="1"/>
</dbReference>
<evidence type="ECO:0000256" key="5">
    <source>
        <dbReference type="ARBA" id="ARBA00022840"/>
    </source>
</evidence>
<reference evidence="10" key="1">
    <citation type="journal article" date="2019" name="Int. J. Syst. Evol. Microbiol.">
        <title>The Global Catalogue of Microorganisms (GCM) 10K type strain sequencing project: providing services to taxonomists for standard genome sequencing and annotation.</title>
        <authorList>
            <consortium name="The Broad Institute Genomics Platform"/>
            <consortium name="The Broad Institute Genome Sequencing Center for Infectious Disease"/>
            <person name="Wu L."/>
            <person name="Ma J."/>
        </authorList>
    </citation>
    <scope>NUCLEOTIDE SEQUENCE [LARGE SCALE GENOMIC DNA]</scope>
    <source>
        <strain evidence="10">KACC 11588</strain>
    </source>
</reference>
<evidence type="ECO:0000256" key="3">
    <source>
        <dbReference type="ARBA" id="ARBA00012737"/>
    </source>
</evidence>
<sequence length="631" mass="67842">MSGICGLMRLDGGPAEAIGAMAAPLERRGPDGTRLWADGSVALGQTLLATTPEALVEALPLTHAESGWTITADARLDNREELLAAFGLAGPGRVIGDGELILRAWLAWGEGCLHRLLGDFAFLLWDSRQRRLWAARDPLGMRALAYAHAPGRLLALATEPRAVLAAPGAARGIDWARVADVLDGHLEAIDHETTIFQGVQRLPPGHWLRADAGGVTIRRYWTPTPGPLLRLRGPDDYAEAFREVFTEAVRCRLRAAGPVGSMLSGGMDSGSVVAVASRLLAAEGRGPLPTFSVAGPDPATCAESRALRASLTLPNLDPHVVDLGDLSVWEDDLLAALAGIADPFDGHMNLPRAAYLAARRAGVRVVLDGVAGDVALHCGQRIGHLIRGGRLLAAWREVRGTERFWGGEIPRRTILGDALRQAAPESARALGRRWRGATARRPRSPILSEALAREVDIDARVERDRRNNRLPTGSEAQQRAALLAGPALAIGRERYDHVAGAFGIEPRDPFMDLRVVDFALRCPGEQLMSDGWPKTLLRRAMEGLLPPEVIWRPGRTHLGMDLSGAIVARLGPLSTIRNSLSPDAAELLADWTGLRNGQPLPDTLGEETCLDFVNLVLWLGQPSLGPILQPS</sequence>
<dbReference type="EC" id="6.3.5.4" evidence="3"/>
<dbReference type="Proteomes" id="UP001596056">
    <property type="component" value="Unassembled WGS sequence"/>
</dbReference>
<dbReference type="SUPFAM" id="SSF52402">
    <property type="entry name" value="Adenine nucleotide alpha hydrolases-like"/>
    <property type="match status" value="1"/>
</dbReference>
<dbReference type="Gene3D" id="3.40.50.620">
    <property type="entry name" value="HUPs"/>
    <property type="match status" value="2"/>
</dbReference>
<dbReference type="InterPro" id="IPR033738">
    <property type="entry name" value="AsnB_N"/>
</dbReference>
<dbReference type="Gene3D" id="3.60.20.10">
    <property type="entry name" value="Glutamine Phosphoribosylpyrophosphate, subunit 1, domain 1"/>
    <property type="match status" value="1"/>
</dbReference>
<dbReference type="PANTHER" id="PTHR43284:SF1">
    <property type="entry name" value="ASPARAGINE SYNTHETASE"/>
    <property type="match status" value="1"/>
</dbReference>
<evidence type="ECO:0000256" key="1">
    <source>
        <dbReference type="ARBA" id="ARBA00005187"/>
    </source>
</evidence>
<evidence type="ECO:0000313" key="10">
    <source>
        <dbReference type="Proteomes" id="UP001596056"/>
    </source>
</evidence>
<dbReference type="InterPro" id="IPR001962">
    <property type="entry name" value="Asn_synthase"/>
</dbReference>
<dbReference type="PIRSF" id="PIRSF001589">
    <property type="entry name" value="Asn_synthetase_glu-h"/>
    <property type="match status" value="1"/>
</dbReference>
<dbReference type="RefSeq" id="WP_209837881.1">
    <property type="nucleotide sequence ID" value="NZ_JAGGJP010000002.1"/>
</dbReference>
<dbReference type="InterPro" id="IPR017932">
    <property type="entry name" value="GATase_2_dom"/>
</dbReference>
<comment type="caution">
    <text evidence="9">The sequence shown here is derived from an EMBL/GenBank/DDBJ whole genome shotgun (WGS) entry which is preliminary data.</text>
</comment>
<organism evidence="9 10">
    <name type="scientific">Rubellimicrobium aerolatum</name>
    <dbReference type="NCBI Taxonomy" id="490979"/>
    <lineage>
        <taxon>Bacteria</taxon>
        <taxon>Pseudomonadati</taxon>
        <taxon>Pseudomonadota</taxon>
        <taxon>Alphaproteobacteria</taxon>
        <taxon>Rhodobacterales</taxon>
        <taxon>Roseobacteraceae</taxon>
        <taxon>Rubellimicrobium</taxon>
    </lineage>
</organism>
<comment type="similarity">
    <text evidence="2">Belongs to the asparagine synthetase family.</text>
</comment>
<proteinExistence type="inferred from homology"/>
<dbReference type="PROSITE" id="PS51278">
    <property type="entry name" value="GATASE_TYPE_2"/>
    <property type="match status" value="1"/>
</dbReference>
<protein>
    <recommendedName>
        <fullName evidence="3">asparagine synthase (glutamine-hydrolyzing)</fullName>
        <ecNumber evidence="3">6.3.5.4</ecNumber>
    </recommendedName>
</protein>
<evidence type="ECO:0000256" key="2">
    <source>
        <dbReference type="ARBA" id="ARBA00005752"/>
    </source>
</evidence>
<evidence type="ECO:0000313" key="9">
    <source>
        <dbReference type="EMBL" id="MFC5565451.1"/>
    </source>
</evidence>
<comment type="catalytic activity">
    <reaction evidence="7">
        <text>L-aspartate + L-glutamine + ATP + H2O = L-asparagine + L-glutamate + AMP + diphosphate + H(+)</text>
        <dbReference type="Rhea" id="RHEA:12228"/>
        <dbReference type="ChEBI" id="CHEBI:15377"/>
        <dbReference type="ChEBI" id="CHEBI:15378"/>
        <dbReference type="ChEBI" id="CHEBI:29985"/>
        <dbReference type="ChEBI" id="CHEBI:29991"/>
        <dbReference type="ChEBI" id="CHEBI:30616"/>
        <dbReference type="ChEBI" id="CHEBI:33019"/>
        <dbReference type="ChEBI" id="CHEBI:58048"/>
        <dbReference type="ChEBI" id="CHEBI:58359"/>
        <dbReference type="ChEBI" id="CHEBI:456215"/>
        <dbReference type="EC" id="6.3.5.4"/>
    </reaction>
</comment>